<evidence type="ECO:0008006" key="6">
    <source>
        <dbReference type="Google" id="ProtNLM"/>
    </source>
</evidence>
<sequence length="394" mass="43667">MSEKVLGKGKGEENEKPNENENENEKQKNKARVLLVGSGGIGTMTALNLERGGLASVAAVLRSNYAVVKERGFTIDSRDHGQVQEWRPTEVLDKMPDLASDRDRDRDPAPFDYIVVTTKNIPDVPPMVVELIKPAVTPGHSVIVLIQNGLNIEKPVLRAFPTNVCLSGVSLMGADELAPGHILQNDADRLIVGPFLSGHIEQEKQVAAAQDFVRIYSASGKVQCTYDQDVLFVRWRKLMYNAVWNPICALTEQDTGRFRLWYDANADGNDDGDDPHSPLNLLVRPAMNEIRAAAKAAANVDLPESLVEAMVDCDPLEIFCAPSMLQDRRKSRFIEHENILGEALREGEKAGVSMPTVRVLYGLCKAVQWRTKELHGLVDPEALLEARQKKDKKE</sequence>
<gene>
    <name evidence="4" type="ORF">A1O3_06404</name>
</gene>
<dbReference type="EMBL" id="AMGY01000005">
    <property type="protein sequence ID" value="EXJ82591.1"/>
    <property type="molecule type" value="Genomic_DNA"/>
</dbReference>
<dbReference type="Pfam" id="PF08546">
    <property type="entry name" value="ApbA_C"/>
    <property type="match status" value="1"/>
</dbReference>
<accession>W9Y026</accession>
<dbReference type="InterPro" id="IPR013752">
    <property type="entry name" value="KPA_reductase"/>
</dbReference>
<dbReference type="InterPro" id="IPR036291">
    <property type="entry name" value="NAD(P)-bd_dom_sf"/>
</dbReference>
<dbReference type="PANTHER" id="PTHR21708">
    <property type="entry name" value="PROBABLE 2-DEHYDROPANTOATE 2-REDUCTASE"/>
    <property type="match status" value="1"/>
</dbReference>
<dbReference type="eggNOG" id="ENOG502QWBM">
    <property type="taxonomic scope" value="Eukaryota"/>
</dbReference>
<feature type="compositionally biased region" description="Basic and acidic residues" evidence="1">
    <location>
        <begin position="1"/>
        <end position="28"/>
    </location>
</feature>
<dbReference type="PANTHER" id="PTHR21708:SF30">
    <property type="entry name" value="2-DEHYDROPANTOATE 2-REDUCTASE-RELATED"/>
    <property type="match status" value="1"/>
</dbReference>
<name>W9Y026_9EURO</name>
<dbReference type="SUPFAM" id="SSF51735">
    <property type="entry name" value="NAD(P)-binding Rossmann-fold domains"/>
    <property type="match status" value="1"/>
</dbReference>
<dbReference type="AlphaFoldDB" id="W9Y026"/>
<dbReference type="STRING" id="1182542.W9Y026"/>
<feature type="region of interest" description="Disordered" evidence="1">
    <location>
        <begin position="1"/>
        <end position="29"/>
    </location>
</feature>
<reference evidence="4 5" key="1">
    <citation type="submission" date="2013-03" db="EMBL/GenBank/DDBJ databases">
        <title>The Genome Sequence of Capronia epimyces CBS 606.96.</title>
        <authorList>
            <consortium name="The Broad Institute Genomics Platform"/>
            <person name="Cuomo C."/>
            <person name="de Hoog S."/>
            <person name="Gorbushina A."/>
            <person name="Walker B."/>
            <person name="Young S.K."/>
            <person name="Zeng Q."/>
            <person name="Gargeya S."/>
            <person name="Fitzgerald M."/>
            <person name="Haas B."/>
            <person name="Abouelleil A."/>
            <person name="Allen A.W."/>
            <person name="Alvarado L."/>
            <person name="Arachchi H.M."/>
            <person name="Berlin A.M."/>
            <person name="Chapman S.B."/>
            <person name="Gainer-Dewar J."/>
            <person name="Goldberg J."/>
            <person name="Griggs A."/>
            <person name="Gujja S."/>
            <person name="Hansen M."/>
            <person name="Howarth C."/>
            <person name="Imamovic A."/>
            <person name="Ireland A."/>
            <person name="Larimer J."/>
            <person name="McCowan C."/>
            <person name="Murphy C."/>
            <person name="Pearson M."/>
            <person name="Poon T.W."/>
            <person name="Priest M."/>
            <person name="Roberts A."/>
            <person name="Saif S."/>
            <person name="Shea T."/>
            <person name="Sisk P."/>
            <person name="Sykes S."/>
            <person name="Wortman J."/>
            <person name="Nusbaum C."/>
            <person name="Birren B."/>
        </authorList>
    </citation>
    <scope>NUCLEOTIDE SEQUENCE [LARGE SCALE GENOMIC DNA]</scope>
    <source>
        <strain evidence="4 5">CBS 606.96</strain>
    </source>
</reference>
<dbReference type="InterPro" id="IPR013332">
    <property type="entry name" value="KPR_N"/>
</dbReference>
<evidence type="ECO:0000313" key="4">
    <source>
        <dbReference type="EMBL" id="EXJ82591.1"/>
    </source>
</evidence>
<dbReference type="Gene3D" id="1.10.1040.10">
    <property type="entry name" value="N-(1-d-carboxylethyl)-l-norvaline Dehydrogenase, domain 2"/>
    <property type="match status" value="1"/>
</dbReference>
<dbReference type="InterPro" id="IPR051402">
    <property type="entry name" value="KPR-Related"/>
</dbReference>
<dbReference type="OrthoDB" id="3609at2759"/>
<feature type="domain" description="Ketopantoate reductase C-terminal" evidence="3">
    <location>
        <begin position="233"/>
        <end position="368"/>
    </location>
</feature>
<proteinExistence type="predicted"/>
<dbReference type="Pfam" id="PF02558">
    <property type="entry name" value="ApbA"/>
    <property type="match status" value="1"/>
</dbReference>
<comment type="caution">
    <text evidence="4">The sequence shown here is derived from an EMBL/GenBank/DDBJ whole genome shotgun (WGS) entry which is preliminary data.</text>
</comment>
<dbReference type="FunFam" id="1.10.1040.10:FF:000017">
    <property type="entry name" value="2-dehydropantoate 2-reductase"/>
    <property type="match status" value="1"/>
</dbReference>
<evidence type="ECO:0000259" key="3">
    <source>
        <dbReference type="Pfam" id="PF08546"/>
    </source>
</evidence>
<organism evidence="4 5">
    <name type="scientific">Capronia epimyces CBS 606.96</name>
    <dbReference type="NCBI Taxonomy" id="1182542"/>
    <lineage>
        <taxon>Eukaryota</taxon>
        <taxon>Fungi</taxon>
        <taxon>Dikarya</taxon>
        <taxon>Ascomycota</taxon>
        <taxon>Pezizomycotina</taxon>
        <taxon>Eurotiomycetes</taxon>
        <taxon>Chaetothyriomycetidae</taxon>
        <taxon>Chaetothyriales</taxon>
        <taxon>Herpotrichiellaceae</taxon>
        <taxon>Capronia</taxon>
    </lineage>
</organism>
<dbReference type="Gene3D" id="3.40.50.720">
    <property type="entry name" value="NAD(P)-binding Rossmann-like Domain"/>
    <property type="match status" value="1"/>
</dbReference>
<dbReference type="InterPro" id="IPR008927">
    <property type="entry name" value="6-PGluconate_DH-like_C_sf"/>
</dbReference>
<dbReference type="GeneID" id="19170514"/>
<dbReference type="SUPFAM" id="SSF48179">
    <property type="entry name" value="6-phosphogluconate dehydrogenase C-terminal domain-like"/>
    <property type="match status" value="1"/>
</dbReference>
<dbReference type="InterPro" id="IPR013328">
    <property type="entry name" value="6PGD_dom2"/>
</dbReference>
<feature type="domain" description="Ketopantoate reductase N-terminal" evidence="2">
    <location>
        <begin position="33"/>
        <end position="195"/>
    </location>
</feature>
<dbReference type="GO" id="GO:0005737">
    <property type="term" value="C:cytoplasm"/>
    <property type="evidence" value="ECO:0007669"/>
    <property type="project" value="TreeGrafter"/>
</dbReference>
<evidence type="ECO:0000313" key="5">
    <source>
        <dbReference type="Proteomes" id="UP000019478"/>
    </source>
</evidence>
<dbReference type="RefSeq" id="XP_007734714.1">
    <property type="nucleotide sequence ID" value="XM_007736524.1"/>
</dbReference>
<evidence type="ECO:0000259" key="2">
    <source>
        <dbReference type="Pfam" id="PF02558"/>
    </source>
</evidence>
<dbReference type="HOGENOM" id="CLU_031468_2_1_1"/>
<protein>
    <recommendedName>
        <fullName evidence="6">2-dehydropantoate 2-reductase</fullName>
    </recommendedName>
</protein>
<dbReference type="Proteomes" id="UP000019478">
    <property type="component" value="Unassembled WGS sequence"/>
</dbReference>
<keyword evidence="5" id="KW-1185">Reference proteome</keyword>
<evidence type="ECO:0000256" key="1">
    <source>
        <dbReference type="SAM" id="MobiDB-lite"/>
    </source>
</evidence>